<dbReference type="InterPro" id="IPR023393">
    <property type="entry name" value="START-like_dom_sf"/>
</dbReference>
<name>A0ABW3I2D3_9FLAO</name>
<organism evidence="1 2">
    <name type="scientific">Pseudofulvibacter geojedonensis</name>
    <dbReference type="NCBI Taxonomy" id="1123758"/>
    <lineage>
        <taxon>Bacteria</taxon>
        <taxon>Pseudomonadati</taxon>
        <taxon>Bacteroidota</taxon>
        <taxon>Flavobacteriia</taxon>
        <taxon>Flavobacteriales</taxon>
        <taxon>Flavobacteriaceae</taxon>
        <taxon>Pseudofulvibacter</taxon>
    </lineage>
</organism>
<evidence type="ECO:0000313" key="2">
    <source>
        <dbReference type="Proteomes" id="UP001596997"/>
    </source>
</evidence>
<protein>
    <recommendedName>
        <fullName evidence="3">SRPBCC domain-containing protein</fullName>
    </recommendedName>
</protein>
<sequence length="166" mass="19389">MEENRKKIKFLKHSGIYTLTTDQILNVSLEKAWDFFSSPANLQKITPSHMGFNITSDVDKKAYAGQIITYKIGLLPGIKSSWVTEITQVKDKQFFIDEQRFGPYSMWHHEHWFESTSDGKTLMKDKISYKIPFGPLGHLAQIIFIKKQLATIFNHRYKTLEKLFNE</sequence>
<dbReference type="Proteomes" id="UP001596997">
    <property type="component" value="Unassembled WGS sequence"/>
</dbReference>
<evidence type="ECO:0000313" key="1">
    <source>
        <dbReference type="EMBL" id="MFD0963988.1"/>
    </source>
</evidence>
<evidence type="ECO:0008006" key="3">
    <source>
        <dbReference type="Google" id="ProtNLM"/>
    </source>
</evidence>
<comment type="caution">
    <text evidence="1">The sequence shown here is derived from an EMBL/GenBank/DDBJ whole genome shotgun (WGS) entry which is preliminary data.</text>
</comment>
<dbReference type="Gene3D" id="3.30.530.20">
    <property type="match status" value="1"/>
</dbReference>
<dbReference type="RefSeq" id="WP_377715264.1">
    <property type="nucleotide sequence ID" value="NZ_JBHTJM010000008.1"/>
</dbReference>
<proteinExistence type="predicted"/>
<dbReference type="CDD" id="cd07820">
    <property type="entry name" value="SRPBCC_3"/>
    <property type="match status" value="1"/>
</dbReference>
<reference evidence="2" key="1">
    <citation type="journal article" date="2019" name="Int. J. Syst. Evol. Microbiol.">
        <title>The Global Catalogue of Microorganisms (GCM) 10K type strain sequencing project: providing services to taxonomists for standard genome sequencing and annotation.</title>
        <authorList>
            <consortium name="The Broad Institute Genomics Platform"/>
            <consortium name="The Broad Institute Genome Sequencing Center for Infectious Disease"/>
            <person name="Wu L."/>
            <person name="Ma J."/>
        </authorList>
    </citation>
    <scope>NUCLEOTIDE SEQUENCE [LARGE SCALE GENOMIC DNA]</scope>
    <source>
        <strain evidence="2">CCUG 62114</strain>
    </source>
</reference>
<dbReference type="SUPFAM" id="SSF55961">
    <property type="entry name" value="Bet v1-like"/>
    <property type="match status" value="1"/>
</dbReference>
<gene>
    <name evidence="1" type="ORF">ACFQ1O_08240</name>
</gene>
<dbReference type="EMBL" id="JBHTJM010000008">
    <property type="protein sequence ID" value="MFD0963988.1"/>
    <property type="molecule type" value="Genomic_DNA"/>
</dbReference>
<accession>A0ABW3I2D3</accession>
<keyword evidence="2" id="KW-1185">Reference proteome</keyword>